<reference evidence="3" key="1">
    <citation type="submission" date="2018-02" db="EMBL/GenBank/DDBJ databases">
        <authorList>
            <person name="Hausmann B."/>
        </authorList>
    </citation>
    <scope>NUCLEOTIDE SEQUENCE [LARGE SCALE GENOMIC DNA]</scope>
    <source>
        <strain evidence="3">Peat soil MAG SbA5</strain>
    </source>
</reference>
<evidence type="ECO:0000313" key="3">
    <source>
        <dbReference type="Proteomes" id="UP000239735"/>
    </source>
</evidence>
<feature type="transmembrane region" description="Helical" evidence="1">
    <location>
        <begin position="118"/>
        <end position="139"/>
    </location>
</feature>
<dbReference type="PANTHER" id="PTHR34989">
    <property type="entry name" value="PROTEIN HDED"/>
    <property type="match status" value="1"/>
</dbReference>
<feature type="transmembrane region" description="Helical" evidence="1">
    <location>
        <begin position="62"/>
        <end position="80"/>
    </location>
</feature>
<gene>
    <name evidence="2" type="ORF">SBA5_1480003</name>
</gene>
<dbReference type="GO" id="GO:0005886">
    <property type="term" value="C:plasma membrane"/>
    <property type="evidence" value="ECO:0007669"/>
    <property type="project" value="TreeGrafter"/>
</dbReference>
<feature type="transmembrane region" description="Helical" evidence="1">
    <location>
        <begin position="86"/>
        <end position="106"/>
    </location>
</feature>
<feature type="transmembrane region" description="Helical" evidence="1">
    <location>
        <begin position="18"/>
        <end position="41"/>
    </location>
</feature>
<keyword evidence="1" id="KW-1133">Transmembrane helix</keyword>
<protein>
    <recommendedName>
        <fullName evidence="4">HdeD family acid-resistance protein</fullName>
    </recommendedName>
</protein>
<keyword evidence="1" id="KW-0812">Transmembrane</keyword>
<dbReference type="EMBL" id="OKRB01000055">
    <property type="protein sequence ID" value="SPE18262.1"/>
    <property type="molecule type" value="Genomic_DNA"/>
</dbReference>
<evidence type="ECO:0008006" key="4">
    <source>
        <dbReference type="Google" id="ProtNLM"/>
    </source>
</evidence>
<dbReference type="Pfam" id="PF03729">
    <property type="entry name" value="DUF308"/>
    <property type="match status" value="1"/>
</dbReference>
<sequence length="173" mass="18676">MAYAACKRTEANRRHSGLIALFLPGATMLSLVLVFAAYAFADGVFGIVSAVRAARAQERWGYLLLEGLVNIAVAAVAVLWPGITVVAFVFLLAFWAILTGVLELIAAFRLNFIDGRGWLIFGGIVSILYGVLLIVAPMIGAVVLTWWLGAYALVFGVSLVVLAFKLHARLEKH</sequence>
<name>A0A2N9L4P3_9BACT</name>
<dbReference type="InterPro" id="IPR052712">
    <property type="entry name" value="Acid_resist_chaperone_HdeD"/>
</dbReference>
<feature type="transmembrane region" description="Helical" evidence="1">
    <location>
        <begin position="145"/>
        <end position="164"/>
    </location>
</feature>
<evidence type="ECO:0000313" key="2">
    <source>
        <dbReference type="EMBL" id="SPE18262.1"/>
    </source>
</evidence>
<dbReference type="AlphaFoldDB" id="A0A2N9L4P3"/>
<dbReference type="InterPro" id="IPR005325">
    <property type="entry name" value="DUF308_memb"/>
</dbReference>
<dbReference type="PANTHER" id="PTHR34989:SF1">
    <property type="entry name" value="PROTEIN HDED"/>
    <property type="match status" value="1"/>
</dbReference>
<dbReference type="Proteomes" id="UP000239735">
    <property type="component" value="Unassembled WGS sequence"/>
</dbReference>
<evidence type="ECO:0000256" key="1">
    <source>
        <dbReference type="SAM" id="Phobius"/>
    </source>
</evidence>
<organism evidence="2 3">
    <name type="scientific">Candidatus Sulfuritelmatomonas gaucii</name>
    <dbReference type="NCBI Taxonomy" id="2043161"/>
    <lineage>
        <taxon>Bacteria</taxon>
        <taxon>Pseudomonadati</taxon>
        <taxon>Acidobacteriota</taxon>
        <taxon>Terriglobia</taxon>
        <taxon>Terriglobales</taxon>
        <taxon>Acidobacteriaceae</taxon>
        <taxon>Candidatus Sulfuritelmatomonas</taxon>
    </lineage>
</organism>
<keyword evidence="1" id="KW-0472">Membrane</keyword>
<proteinExistence type="predicted"/>
<accession>A0A2N9L4P3</accession>